<feature type="region of interest" description="Disordered" evidence="1">
    <location>
        <begin position="45"/>
        <end position="96"/>
    </location>
</feature>
<keyword evidence="2" id="KW-0472">Membrane</keyword>
<reference evidence="3" key="1">
    <citation type="journal article" date="2013" name="Science">
        <title>Comparative analysis of bat genomes provides insight into the evolution of flight and immunity.</title>
        <authorList>
            <person name="Zhang G."/>
            <person name="Cowled C."/>
            <person name="Shi Z."/>
            <person name="Huang Z."/>
            <person name="Bishop-Lilly K.A."/>
            <person name="Fang X."/>
            <person name="Wynne J.W."/>
            <person name="Xiong Z."/>
            <person name="Baker M.L."/>
            <person name="Zhao W."/>
            <person name="Tachedjian M."/>
            <person name="Zhu Y."/>
            <person name="Zhou P."/>
            <person name="Jiang X."/>
            <person name="Ng J."/>
            <person name="Yang L."/>
            <person name="Wu L."/>
            <person name="Xiao J."/>
            <person name="Feng Y."/>
            <person name="Chen Y."/>
            <person name="Sun X."/>
            <person name="Zhang Y."/>
            <person name="Marsh G.A."/>
            <person name="Crameri G."/>
            <person name="Broder C.C."/>
            <person name="Frey K.G."/>
            <person name="Wang L.F."/>
            <person name="Wang J."/>
        </authorList>
    </citation>
    <scope>NUCLEOTIDE SEQUENCE [LARGE SCALE GENOMIC DNA]</scope>
</reference>
<evidence type="ECO:0000256" key="1">
    <source>
        <dbReference type="SAM" id="MobiDB-lite"/>
    </source>
</evidence>
<dbReference type="AlphaFoldDB" id="L5LIH9"/>
<dbReference type="Proteomes" id="UP000010556">
    <property type="component" value="Unassembled WGS sequence"/>
</dbReference>
<proteinExistence type="predicted"/>
<evidence type="ECO:0000313" key="2">
    <source>
        <dbReference type="EMBL" id="ELK25992.1"/>
    </source>
</evidence>
<protein>
    <submittedName>
        <fullName evidence="2">Transmembrane BAX inhibitor motif-containing protein 4</fullName>
    </submittedName>
</protein>
<keyword evidence="2" id="KW-0812">Transmembrane</keyword>
<organism evidence="2 3">
    <name type="scientific">Myotis davidii</name>
    <name type="common">David's myotis</name>
    <dbReference type="NCBI Taxonomy" id="225400"/>
    <lineage>
        <taxon>Eukaryota</taxon>
        <taxon>Metazoa</taxon>
        <taxon>Chordata</taxon>
        <taxon>Craniata</taxon>
        <taxon>Vertebrata</taxon>
        <taxon>Euteleostomi</taxon>
        <taxon>Mammalia</taxon>
        <taxon>Eutheria</taxon>
        <taxon>Laurasiatheria</taxon>
        <taxon>Chiroptera</taxon>
        <taxon>Yangochiroptera</taxon>
        <taxon>Vespertilionidae</taxon>
        <taxon>Myotis</taxon>
    </lineage>
</organism>
<gene>
    <name evidence="2" type="ORF">MDA_GLEAN10000987</name>
</gene>
<keyword evidence="3" id="KW-1185">Reference proteome</keyword>
<evidence type="ECO:0000313" key="3">
    <source>
        <dbReference type="Proteomes" id="UP000010556"/>
    </source>
</evidence>
<name>L5LIH9_MYODS</name>
<feature type="compositionally biased region" description="Pro residues" evidence="1">
    <location>
        <begin position="69"/>
        <end position="79"/>
    </location>
</feature>
<accession>L5LIH9</accession>
<sequence>MADFNPCYPHSFIEDDFNYGSCVASASVHIHMGRSTFPRPTQLAAAQSPQEVDFRVPRESGVPEGKHFTPPPLRTPGPEHPSFAGLGGEIHPREAS</sequence>
<dbReference type="EMBL" id="KB111324">
    <property type="protein sequence ID" value="ELK25992.1"/>
    <property type="molecule type" value="Genomic_DNA"/>
</dbReference>